<feature type="region of interest" description="Disordered" evidence="1">
    <location>
        <begin position="1"/>
        <end position="143"/>
    </location>
</feature>
<sequence>MGAQASKPEASAPAAQQEKISLSQSMLNKISDATGGAVGGDGKQDSKQAASSTSVPSSSSSSSSTSSPLSDLLPATRQSKLDSSVRSQISSELSRLRKQEAAVQEEIRRKLEEENLAIEGKTGSSSSALKPGSSRTSSSLEAELASVRKRIERHDEGRKLVEQSSPLVKETRQKVEECYKKNQGKTLDCWKEARDFTAAVERAEKDLVAKLAV</sequence>
<feature type="compositionally biased region" description="Polar residues" evidence="1">
    <location>
        <begin position="77"/>
        <end position="93"/>
    </location>
</feature>
<feature type="compositionally biased region" description="Low complexity" evidence="1">
    <location>
        <begin position="124"/>
        <end position="134"/>
    </location>
</feature>
<evidence type="ECO:0008006" key="4">
    <source>
        <dbReference type="Google" id="ProtNLM"/>
    </source>
</evidence>
<organism evidence="2 3">
    <name type="scientific">Jaminaea rosea</name>
    <dbReference type="NCBI Taxonomy" id="1569628"/>
    <lineage>
        <taxon>Eukaryota</taxon>
        <taxon>Fungi</taxon>
        <taxon>Dikarya</taxon>
        <taxon>Basidiomycota</taxon>
        <taxon>Ustilaginomycotina</taxon>
        <taxon>Exobasidiomycetes</taxon>
        <taxon>Microstromatales</taxon>
        <taxon>Microstromatales incertae sedis</taxon>
        <taxon>Jaminaea</taxon>
    </lineage>
</organism>
<dbReference type="GeneID" id="37029965"/>
<feature type="compositionally biased region" description="Basic and acidic residues" evidence="1">
    <location>
        <begin position="94"/>
        <end position="113"/>
    </location>
</feature>
<dbReference type="AlphaFoldDB" id="A0A316UUX9"/>
<accession>A0A316UUX9</accession>
<name>A0A316UUX9_9BASI</name>
<protein>
    <recommendedName>
        <fullName evidence="4">DUF1690-domain-containing protein</fullName>
    </recommendedName>
</protein>
<evidence type="ECO:0000313" key="2">
    <source>
        <dbReference type="EMBL" id="PWN29116.1"/>
    </source>
</evidence>
<reference evidence="2 3" key="1">
    <citation type="journal article" date="2018" name="Mol. Biol. Evol.">
        <title>Broad Genomic Sampling Reveals a Smut Pathogenic Ancestry of the Fungal Clade Ustilaginomycotina.</title>
        <authorList>
            <person name="Kijpornyongpan T."/>
            <person name="Mondo S.J."/>
            <person name="Barry K."/>
            <person name="Sandor L."/>
            <person name="Lee J."/>
            <person name="Lipzen A."/>
            <person name="Pangilinan J."/>
            <person name="LaButti K."/>
            <person name="Hainaut M."/>
            <person name="Henrissat B."/>
            <person name="Grigoriev I.V."/>
            <person name="Spatafora J.W."/>
            <person name="Aime M.C."/>
        </authorList>
    </citation>
    <scope>NUCLEOTIDE SEQUENCE [LARGE SCALE GENOMIC DNA]</scope>
    <source>
        <strain evidence="2 3">MCA 5214</strain>
    </source>
</reference>
<dbReference type="OrthoDB" id="5544375at2759"/>
<gene>
    <name evidence="2" type="ORF">BDZ90DRAFT_259173</name>
</gene>
<dbReference type="RefSeq" id="XP_025363728.1">
    <property type="nucleotide sequence ID" value="XM_025508142.1"/>
</dbReference>
<dbReference type="Proteomes" id="UP000245884">
    <property type="component" value="Unassembled WGS sequence"/>
</dbReference>
<evidence type="ECO:0000313" key="3">
    <source>
        <dbReference type="Proteomes" id="UP000245884"/>
    </source>
</evidence>
<dbReference type="Pfam" id="PF07956">
    <property type="entry name" value="DUF1690"/>
    <property type="match status" value="1"/>
</dbReference>
<feature type="compositionally biased region" description="Polar residues" evidence="1">
    <location>
        <begin position="18"/>
        <end position="28"/>
    </location>
</feature>
<dbReference type="InterPro" id="IPR012471">
    <property type="entry name" value="DUF1690"/>
</dbReference>
<keyword evidence="3" id="KW-1185">Reference proteome</keyword>
<proteinExistence type="predicted"/>
<dbReference type="EMBL" id="KZ819664">
    <property type="protein sequence ID" value="PWN29116.1"/>
    <property type="molecule type" value="Genomic_DNA"/>
</dbReference>
<feature type="compositionally biased region" description="Low complexity" evidence="1">
    <location>
        <begin position="49"/>
        <end position="76"/>
    </location>
</feature>
<evidence type="ECO:0000256" key="1">
    <source>
        <dbReference type="SAM" id="MobiDB-lite"/>
    </source>
</evidence>
<dbReference type="STRING" id="1569628.A0A316UUX9"/>